<dbReference type="SUPFAM" id="SSF55347">
    <property type="entry name" value="Glyceraldehyde-3-phosphate dehydrogenase-like, C-terminal domain"/>
    <property type="match status" value="1"/>
</dbReference>
<comment type="caution">
    <text evidence="3">The sequence shown here is derived from an EMBL/GenBank/DDBJ whole genome shotgun (WGS) entry which is preliminary data.</text>
</comment>
<reference evidence="3" key="1">
    <citation type="submission" date="2021-01" db="EMBL/GenBank/DDBJ databases">
        <title>Genome seq and assembly of Tabrizicola sp. KVB23.</title>
        <authorList>
            <person name="Chhetri G."/>
        </authorList>
    </citation>
    <scope>NUCLEOTIDE SEQUENCE</scope>
    <source>
        <strain evidence="3">KVB23</strain>
    </source>
</reference>
<evidence type="ECO:0000313" key="4">
    <source>
        <dbReference type="Proteomes" id="UP000619033"/>
    </source>
</evidence>
<dbReference type="PANTHER" id="PTHR43708">
    <property type="entry name" value="CONSERVED EXPRESSED OXIDOREDUCTASE (EUROFUNG)"/>
    <property type="match status" value="1"/>
</dbReference>
<dbReference type="InterPro" id="IPR051317">
    <property type="entry name" value="Gfo/Idh/MocA_oxidoreduct"/>
</dbReference>
<gene>
    <name evidence="3" type="ORF">JI744_08205</name>
</gene>
<evidence type="ECO:0000259" key="2">
    <source>
        <dbReference type="Pfam" id="PF22725"/>
    </source>
</evidence>
<dbReference type="EMBL" id="JAESVP010000004">
    <property type="protein sequence ID" value="MBL4928083.1"/>
    <property type="molecule type" value="Genomic_DNA"/>
</dbReference>
<sequence>MDPIRLGMVGGGQGAFIGAVHRIAARLDGEFRLVAGALSSTAEKARASGTELGLDPARSYDDFRQMASREARLKDGIRAVAIVTPNHMHAAPAIEFLRRGIHVICDKPLTATMAEAKKLAAVAAKANALFILTHNYTGYPMIRQARAMVAGGDLGRIRLVQVEYAQDWLTEAVEASGSKQAEWRTDPSRSGAGGALGDIGTHAYNLAAFVSGEVPQALAADLSSFVPRRKLDDNAHVMLRYASGARGTLWCSQVAPGNENGLRLRVYGEKGGLDWGQEDPNRLWFTPFGQEKRLITRNGAGASPAAQRVSRVPGGHPEGYLEAFATIYTEAARAIRAHDAGQPVPEGVTYPTLTDGLQGMRFVEAAVQSAKRNAAWVTL</sequence>
<dbReference type="Gene3D" id="3.40.50.720">
    <property type="entry name" value="NAD(P)-binding Rossmann-like Domain"/>
    <property type="match status" value="1"/>
</dbReference>
<keyword evidence="4" id="KW-1185">Reference proteome</keyword>
<evidence type="ECO:0000313" key="3">
    <source>
        <dbReference type="EMBL" id="MBL4928083.1"/>
    </source>
</evidence>
<dbReference type="Gene3D" id="3.30.360.10">
    <property type="entry name" value="Dihydrodipicolinate Reductase, domain 2"/>
    <property type="match status" value="1"/>
</dbReference>
<organism evidence="3 4">
    <name type="scientific">Fuscibacter oryzae</name>
    <dbReference type="NCBI Taxonomy" id="2803939"/>
    <lineage>
        <taxon>Bacteria</taxon>
        <taxon>Pseudomonadati</taxon>
        <taxon>Pseudomonadota</taxon>
        <taxon>Alphaproteobacteria</taxon>
        <taxon>Rhodobacterales</taxon>
        <taxon>Paracoccaceae</taxon>
        <taxon>Fuscibacter</taxon>
    </lineage>
</organism>
<dbReference type="Pfam" id="PF01408">
    <property type="entry name" value="GFO_IDH_MocA"/>
    <property type="match status" value="1"/>
</dbReference>
<dbReference type="PANTHER" id="PTHR43708:SF3">
    <property type="entry name" value="OXIDOREDUCTASE"/>
    <property type="match status" value="1"/>
</dbReference>
<dbReference type="GO" id="GO:0000166">
    <property type="term" value="F:nucleotide binding"/>
    <property type="evidence" value="ECO:0007669"/>
    <property type="project" value="InterPro"/>
</dbReference>
<dbReference type="Pfam" id="PF22725">
    <property type="entry name" value="GFO_IDH_MocA_C3"/>
    <property type="match status" value="1"/>
</dbReference>
<dbReference type="AlphaFoldDB" id="A0A8J7MQ90"/>
<evidence type="ECO:0000259" key="1">
    <source>
        <dbReference type="Pfam" id="PF01408"/>
    </source>
</evidence>
<protein>
    <submittedName>
        <fullName evidence="3">Gfo/Idh/MocA family oxidoreductase</fullName>
    </submittedName>
</protein>
<dbReference type="SUPFAM" id="SSF51735">
    <property type="entry name" value="NAD(P)-binding Rossmann-fold domains"/>
    <property type="match status" value="1"/>
</dbReference>
<dbReference type="Proteomes" id="UP000619033">
    <property type="component" value="Unassembled WGS sequence"/>
</dbReference>
<name>A0A8J7MQ90_9RHOB</name>
<feature type="domain" description="GFO/IDH/MocA-like oxidoreductase" evidence="2">
    <location>
        <begin position="142"/>
        <end position="273"/>
    </location>
</feature>
<dbReference type="InterPro" id="IPR036291">
    <property type="entry name" value="NAD(P)-bd_dom_sf"/>
</dbReference>
<dbReference type="InterPro" id="IPR055170">
    <property type="entry name" value="GFO_IDH_MocA-like_dom"/>
</dbReference>
<proteinExistence type="predicted"/>
<dbReference type="RefSeq" id="WP_202659421.1">
    <property type="nucleotide sequence ID" value="NZ_JAESVP010000004.1"/>
</dbReference>
<accession>A0A8J7MQ90</accession>
<dbReference type="InterPro" id="IPR000683">
    <property type="entry name" value="Gfo/Idh/MocA-like_OxRdtase_N"/>
</dbReference>
<feature type="domain" description="Gfo/Idh/MocA-like oxidoreductase N-terminal" evidence="1">
    <location>
        <begin position="4"/>
        <end position="132"/>
    </location>
</feature>